<dbReference type="GO" id="GO:0006779">
    <property type="term" value="P:porphyrin-containing compound biosynthetic process"/>
    <property type="evidence" value="ECO:0007669"/>
    <property type="project" value="InterPro"/>
</dbReference>
<evidence type="ECO:0000259" key="1">
    <source>
        <dbReference type="Pfam" id="PF01208"/>
    </source>
</evidence>
<dbReference type="Gene3D" id="3.20.20.210">
    <property type="match status" value="1"/>
</dbReference>
<dbReference type="PANTHER" id="PTHR47099:SF1">
    <property type="entry name" value="METHYLCOBAMIDE:COM METHYLTRANSFERASE MTBA"/>
    <property type="match status" value="1"/>
</dbReference>
<organism evidence="2 3">
    <name type="scientific">Candidatus Scatomonas pullistercoris</name>
    <dbReference type="NCBI Taxonomy" id="2840920"/>
    <lineage>
        <taxon>Bacteria</taxon>
        <taxon>Bacillati</taxon>
        <taxon>Bacillota</taxon>
        <taxon>Clostridia</taxon>
        <taxon>Lachnospirales</taxon>
        <taxon>Lachnospiraceae</taxon>
        <taxon>Lachnospiraceae incertae sedis</taxon>
        <taxon>Candidatus Scatomonas</taxon>
    </lineage>
</organism>
<accession>A0A9D1P2A5</accession>
<name>A0A9D1P2A5_9FIRM</name>
<dbReference type="InterPro" id="IPR000257">
    <property type="entry name" value="Uroporphyrinogen_deCOase"/>
</dbReference>
<feature type="domain" description="Uroporphyrinogen decarboxylase (URO-D)" evidence="1">
    <location>
        <begin position="137"/>
        <end position="384"/>
    </location>
</feature>
<dbReference type="Proteomes" id="UP000824169">
    <property type="component" value="Unassembled WGS sequence"/>
</dbReference>
<dbReference type="Pfam" id="PF01208">
    <property type="entry name" value="URO-D"/>
    <property type="match status" value="1"/>
</dbReference>
<dbReference type="InterPro" id="IPR052024">
    <property type="entry name" value="Methanogen_methyltrans"/>
</dbReference>
<evidence type="ECO:0000313" key="3">
    <source>
        <dbReference type="Proteomes" id="UP000824169"/>
    </source>
</evidence>
<dbReference type="EMBL" id="DVOO01000003">
    <property type="protein sequence ID" value="HIV24323.1"/>
    <property type="molecule type" value="Genomic_DNA"/>
</dbReference>
<comment type="caution">
    <text evidence="2">The sequence shown here is derived from an EMBL/GenBank/DDBJ whole genome shotgun (WGS) entry which is preliminary data.</text>
</comment>
<gene>
    <name evidence="2" type="ORF">IAB71_00815</name>
</gene>
<dbReference type="PANTHER" id="PTHR47099">
    <property type="entry name" value="METHYLCOBAMIDE:COM METHYLTRANSFERASE MTBA"/>
    <property type="match status" value="1"/>
</dbReference>
<dbReference type="GO" id="GO:0004853">
    <property type="term" value="F:uroporphyrinogen decarboxylase activity"/>
    <property type="evidence" value="ECO:0007669"/>
    <property type="project" value="InterPro"/>
</dbReference>
<sequence length="393" mass="44969">MNGRERLLNTLNGRGADRIPVTLFIQSQGHFAKQLDEEYDPWNFEKTQKSIIDYQRSLGLDVHARMLFFNPYEPVLTVFQGLNAQTETECWKVTVEKEEDGYSRRYRQTIHTPEGNLHQTFTVNEIQKGTFMYACTEAPIRTRKDLELAEKYEPFCSQSVRRKMAEQVKIIKDYVGEDGIVSAWSNGSLFNNISSLIDQTELYALFLTDPEFYDRLMSFAKKRVYDYTDILLEAGVDAICLSGNAAGGFLGNPMFEKYVLPYEQKYIAYCQRKGNPVIYHNCGRVMELVPSYLKMGAKNIEPFSPAPLGNGDLRQLKGMLAREFSVTSGVDQIHILQSGTPEMTAKAVEKVMEQGKDFQSFIMQNVDFLEYGTPMENIKVYADTALSLSEKYR</sequence>
<proteinExistence type="predicted"/>
<reference evidence="2" key="1">
    <citation type="submission" date="2020-10" db="EMBL/GenBank/DDBJ databases">
        <authorList>
            <person name="Gilroy R."/>
        </authorList>
    </citation>
    <scope>NUCLEOTIDE SEQUENCE</scope>
    <source>
        <strain evidence="2">CHK188-20938</strain>
    </source>
</reference>
<dbReference type="SUPFAM" id="SSF51726">
    <property type="entry name" value="UROD/MetE-like"/>
    <property type="match status" value="1"/>
</dbReference>
<dbReference type="InterPro" id="IPR038071">
    <property type="entry name" value="UROD/MetE-like_sf"/>
</dbReference>
<protein>
    <recommendedName>
        <fullName evidence="1">Uroporphyrinogen decarboxylase (URO-D) domain-containing protein</fullName>
    </recommendedName>
</protein>
<reference evidence="2" key="2">
    <citation type="journal article" date="2021" name="PeerJ">
        <title>Extensive microbial diversity within the chicken gut microbiome revealed by metagenomics and culture.</title>
        <authorList>
            <person name="Gilroy R."/>
            <person name="Ravi A."/>
            <person name="Getino M."/>
            <person name="Pursley I."/>
            <person name="Horton D.L."/>
            <person name="Alikhan N.F."/>
            <person name="Baker D."/>
            <person name="Gharbi K."/>
            <person name="Hall N."/>
            <person name="Watson M."/>
            <person name="Adriaenssens E.M."/>
            <person name="Foster-Nyarko E."/>
            <person name="Jarju S."/>
            <person name="Secka A."/>
            <person name="Antonio M."/>
            <person name="Oren A."/>
            <person name="Chaudhuri R.R."/>
            <person name="La Ragione R."/>
            <person name="Hildebrand F."/>
            <person name="Pallen M.J."/>
        </authorList>
    </citation>
    <scope>NUCLEOTIDE SEQUENCE</scope>
    <source>
        <strain evidence="2">CHK188-20938</strain>
    </source>
</reference>
<dbReference type="AlphaFoldDB" id="A0A9D1P2A5"/>
<evidence type="ECO:0000313" key="2">
    <source>
        <dbReference type="EMBL" id="HIV24323.1"/>
    </source>
</evidence>